<name>R4XHA1_TAPDE</name>
<reference evidence="1 2" key="1">
    <citation type="journal article" date="2013" name="MBio">
        <title>Genome sequencing of the plant pathogen Taphrina deformans, the causal agent of peach leaf curl.</title>
        <authorList>
            <person name="Cisse O.H."/>
            <person name="Almeida J.M.G.C.F."/>
            <person name="Fonseca A."/>
            <person name="Kumar A.A."/>
            <person name="Salojaervi J."/>
            <person name="Overmyer K."/>
            <person name="Hauser P.M."/>
            <person name="Pagni M."/>
        </authorList>
    </citation>
    <scope>NUCLEOTIDE SEQUENCE [LARGE SCALE GENOMIC DNA]</scope>
    <source>
        <strain evidence="2">PYCC 5710 / ATCC 11124 / CBS 356.35 / IMI 108563 / JCM 9778 / NBRC 8474</strain>
    </source>
</reference>
<comment type="caution">
    <text evidence="1">The sequence shown here is derived from an EMBL/GenBank/DDBJ whole genome shotgun (WGS) entry which is preliminary data.</text>
</comment>
<protein>
    <submittedName>
        <fullName evidence="1">Uncharacterized protein</fullName>
    </submittedName>
</protein>
<accession>R4XHA1</accession>
<proteinExistence type="predicted"/>
<gene>
    <name evidence="1" type="ORF">TAPDE_004244</name>
</gene>
<dbReference type="AlphaFoldDB" id="R4XHA1"/>
<keyword evidence="2" id="KW-1185">Reference proteome</keyword>
<dbReference type="Proteomes" id="UP000013776">
    <property type="component" value="Unassembled WGS sequence"/>
</dbReference>
<evidence type="ECO:0000313" key="1">
    <source>
        <dbReference type="EMBL" id="CCG83908.1"/>
    </source>
</evidence>
<organism evidence="1 2">
    <name type="scientific">Taphrina deformans (strain PYCC 5710 / ATCC 11124 / CBS 356.35 / IMI 108563 / JCM 9778 / NBRC 8474)</name>
    <name type="common">Peach leaf curl fungus</name>
    <name type="synonym">Lalaria deformans</name>
    <dbReference type="NCBI Taxonomy" id="1097556"/>
    <lineage>
        <taxon>Eukaryota</taxon>
        <taxon>Fungi</taxon>
        <taxon>Dikarya</taxon>
        <taxon>Ascomycota</taxon>
        <taxon>Taphrinomycotina</taxon>
        <taxon>Taphrinomycetes</taxon>
        <taxon>Taphrinales</taxon>
        <taxon>Taphrinaceae</taxon>
        <taxon>Taphrina</taxon>
    </lineage>
</organism>
<dbReference type="STRING" id="1097556.R4XHA1"/>
<sequence>MPDHYIYNDIENVHRTVYSISTADRAYFQIVLGLKSNAYNPNIIPHRTLNDTYIVVAQESEHSVEQLECVKAPSILPIAATFGDKCHDNLAYFGYNVGPHDARLFYGPTKPLVVYGSNSAYTCFGQFVQDFRLLLDWGFDWNIPKEFKSGTEIQRPGKYGPIEKNFFLFWDEEGDMYAHFDLIPSRSFAKLNDDGSVGKNLAPAAKDERCLSALMPAVAAESESVHQATNSLSITMCKRSDKHCEPNNKNTFVFTIFQHKSFYSFHSNYEPYVMIFSQAAPFSVQAISQKPIWIHGRGLPGTRPEWIPPEREWEQTEMFYITSMAWATQGQTYHGYLDDPLFLAFGIEDSKTGGIDILASNLFQDLAYCSAV</sequence>
<dbReference type="EMBL" id="CAHR02000188">
    <property type="protein sequence ID" value="CCG83908.1"/>
    <property type="molecule type" value="Genomic_DNA"/>
</dbReference>
<dbReference type="OrthoDB" id="2522565at2759"/>
<dbReference type="VEuPathDB" id="FungiDB:TAPDE_004244"/>
<dbReference type="eggNOG" id="ENOG502S2VY">
    <property type="taxonomic scope" value="Eukaryota"/>
</dbReference>
<evidence type="ECO:0000313" key="2">
    <source>
        <dbReference type="Proteomes" id="UP000013776"/>
    </source>
</evidence>